<dbReference type="AlphaFoldDB" id="A0AA85K9Y0"/>
<feature type="coiled-coil region" evidence="1">
    <location>
        <begin position="85"/>
        <end position="126"/>
    </location>
</feature>
<reference evidence="3" key="1">
    <citation type="submission" date="2022-06" db="EMBL/GenBank/DDBJ databases">
        <authorList>
            <person name="Berger JAMES D."/>
            <person name="Berger JAMES D."/>
        </authorList>
    </citation>
    <scope>NUCLEOTIDE SEQUENCE [LARGE SCALE GENOMIC DNA]</scope>
</reference>
<sequence length="207" mass="24003">MSKSTSGKRKGKGKGKKGQTKDPMNDALEKAQNNVKNLKEEINTKIFIAENAENRCYQARLDKLKSVEVYEEIKASTQDHTAYLITQNEMKVTNLQDEIETLNTKLNEANQLIELKDTQLESLRQEFDKCMTEKDLKISMLEQKLQEQSALFRDVMLQAFNQLIKQLQIDFENIHKNFSIFSQSTNDLVELEFLNPPFLDEESAEYI</sequence>
<dbReference type="WBParaSite" id="TREG1_87420.4">
    <property type="protein sequence ID" value="TREG1_87420.4"/>
    <property type="gene ID" value="TREG1_87420"/>
</dbReference>
<name>A0AA85K9Y0_TRIRE</name>
<dbReference type="WBParaSite" id="TREG1_87420.1">
    <property type="protein sequence ID" value="TREG1_87420.1"/>
    <property type="gene ID" value="TREG1_87420"/>
</dbReference>
<organism evidence="3 4">
    <name type="scientific">Trichobilharzia regenti</name>
    <name type="common">Nasal bird schistosome</name>
    <dbReference type="NCBI Taxonomy" id="157069"/>
    <lineage>
        <taxon>Eukaryota</taxon>
        <taxon>Metazoa</taxon>
        <taxon>Spiralia</taxon>
        <taxon>Lophotrochozoa</taxon>
        <taxon>Platyhelminthes</taxon>
        <taxon>Trematoda</taxon>
        <taxon>Digenea</taxon>
        <taxon>Strigeidida</taxon>
        <taxon>Schistosomatoidea</taxon>
        <taxon>Schistosomatidae</taxon>
        <taxon>Trichobilharzia</taxon>
    </lineage>
</organism>
<protein>
    <submittedName>
        <fullName evidence="4 5">Coiled-coil domain-containing protein 153</fullName>
    </submittedName>
</protein>
<feature type="region of interest" description="Disordered" evidence="2">
    <location>
        <begin position="1"/>
        <end position="26"/>
    </location>
</feature>
<keyword evidence="3" id="KW-1185">Reference proteome</keyword>
<dbReference type="WBParaSite" id="TREG1_87420.3">
    <property type="protein sequence ID" value="TREG1_87420.3"/>
    <property type="gene ID" value="TREG1_87420"/>
</dbReference>
<feature type="compositionally biased region" description="Basic residues" evidence="2">
    <location>
        <begin position="1"/>
        <end position="18"/>
    </location>
</feature>
<evidence type="ECO:0000313" key="5">
    <source>
        <dbReference type="WBParaSite" id="TREG1_87420.2"/>
    </source>
</evidence>
<evidence type="ECO:0000313" key="4">
    <source>
        <dbReference type="WBParaSite" id="TREG1_87420.1"/>
    </source>
</evidence>
<dbReference type="WBParaSite" id="TREG1_87420.2">
    <property type="protein sequence ID" value="TREG1_87420.2"/>
    <property type="gene ID" value="TREG1_87420"/>
</dbReference>
<evidence type="ECO:0000256" key="1">
    <source>
        <dbReference type="SAM" id="Coils"/>
    </source>
</evidence>
<reference evidence="4 5" key="2">
    <citation type="submission" date="2023-11" db="UniProtKB">
        <authorList>
            <consortium name="WormBaseParasite"/>
        </authorList>
    </citation>
    <scope>IDENTIFICATION</scope>
</reference>
<dbReference type="Proteomes" id="UP000050795">
    <property type="component" value="Unassembled WGS sequence"/>
</dbReference>
<evidence type="ECO:0000256" key="2">
    <source>
        <dbReference type="SAM" id="MobiDB-lite"/>
    </source>
</evidence>
<proteinExistence type="predicted"/>
<accession>A0AA85K9Y0</accession>
<evidence type="ECO:0000313" key="3">
    <source>
        <dbReference type="Proteomes" id="UP000050795"/>
    </source>
</evidence>
<keyword evidence="1" id="KW-0175">Coiled coil</keyword>